<evidence type="ECO:0000256" key="1">
    <source>
        <dbReference type="SAM" id="MobiDB-lite"/>
    </source>
</evidence>
<feature type="compositionally biased region" description="Polar residues" evidence="1">
    <location>
        <begin position="257"/>
        <end position="270"/>
    </location>
</feature>
<feature type="region of interest" description="Disordered" evidence="1">
    <location>
        <begin position="140"/>
        <end position="161"/>
    </location>
</feature>
<organism evidence="2 3">
    <name type="scientific">Heliocybe sulcata</name>
    <dbReference type="NCBI Taxonomy" id="5364"/>
    <lineage>
        <taxon>Eukaryota</taxon>
        <taxon>Fungi</taxon>
        <taxon>Dikarya</taxon>
        <taxon>Basidiomycota</taxon>
        <taxon>Agaricomycotina</taxon>
        <taxon>Agaricomycetes</taxon>
        <taxon>Gloeophyllales</taxon>
        <taxon>Gloeophyllaceae</taxon>
        <taxon>Heliocybe</taxon>
    </lineage>
</organism>
<evidence type="ECO:0000313" key="3">
    <source>
        <dbReference type="Proteomes" id="UP000305948"/>
    </source>
</evidence>
<sequence>MSDTDTASCRILTVSSSTAQARAFIGRLKALSGDPSDVPNEGTVPWTIANRYYTADVHFEVVGFQHWNEHLAEDVPAVIYVWAQGEPYKDQLPLVSKALADHDTEVSLAVRIAGETQAAADSDEGVDGFIADHGFEFIDGESNTSQSDESASDHRESGIPGLPRVVDALSTIMWPSMVQTQATRNRKSRAHDLLGLSDRDEEAEGLRALLNIDDSDEDRDARVKKEMEDLAQWLEEDNPWNSGAATRSAGLEGAHDSTWSPSESADSNFLTGFDGAPTSGAITPTAQTSWPSHAAEVGQDLALAADGGEFLSGFDDDFSAFVSVSGPADYNSAELSETSASFEAERLVPMHTGASYRSLASDFDDGGPDGPDWGNDEGDEDLPSRAEIEATTRRIFGSLPDSINPIHREGTPQAGSSRAGNPGDEPDYEMSAFDLSRVVGALQVMKEEIAGMDDEAERRRAAARVALGLVYGLEAEKAEDPKAAGEDLQGEVEKPGSEGS</sequence>
<dbReference type="AlphaFoldDB" id="A0A5C3N5B2"/>
<dbReference type="STRING" id="5364.A0A5C3N5B2"/>
<evidence type="ECO:0000313" key="2">
    <source>
        <dbReference type="EMBL" id="TFK52620.1"/>
    </source>
</evidence>
<feature type="region of interest" description="Disordered" evidence="1">
    <location>
        <begin position="234"/>
        <end position="293"/>
    </location>
</feature>
<gene>
    <name evidence="2" type="ORF">OE88DRAFT_1725213</name>
</gene>
<dbReference type="Proteomes" id="UP000305948">
    <property type="component" value="Unassembled WGS sequence"/>
</dbReference>
<feature type="region of interest" description="Disordered" evidence="1">
    <location>
        <begin position="396"/>
        <end position="428"/>
    </location>
</feature>
<accession>A0A5C3N5B2</accession>
<protein>
    <recommendedName>
        <fullName evidence="4">Alpha/gamma-adaptin-binding protein p34</fullName>
    </recommendedName>
</protein>
<dbReference type="OrthoDB" id="10261384at2759"/>
<dbReference type="EMBL" id="ML213509">
    <property type="protein sequence ID" value="TFK52620.1"/>
    <property type="molecule type" value="Genomic_DNA"/>
</dbReference>
<feature type="region of interest" description="Disordered" evidence="1">
    <location>
        <begin position="475"/>
        <end position="500"/>
    </location>
</feature>
<name>A0A5C3N5B2_9AGAM</name>
<feature type="compositionally biased region" description="Polar residues" evidence="1">
    <location>
        <begin position="280"/>
        <end position="291"/>
    </location>
</feature>
<reference evidence="2 3" key="1">
    <citation type="journal article" date="2019" name="Nat. Ecol. Evol.">
        <title>Megaphylogeny resolves global patterns of mushroom evolution.</title>
        <authorList>
            <person name="Varga T."/>
            <person name="Krizsan K."/>
            <person name="Foldi C."/>
            <person name="Dima B."/>
            <person name="Sanchez-Garcia M."/>
            <person name="Sanchez-Ramirez S."/>
            <person name="Szollosi G.J."/>
            <person name="Szarkandi J.G."/>
            <person name="Papp V."/>
            <person name="Albert L."/>
            <person name="Andreopoulos W."/>
            <person name="Angelini C."/>
            <person name="Antonin V."/>
            <person name="Barry K.W."/>
            <person name="Bougher N.L."/>
            <person name="Buchanan P."/>
            <person name="Buyck B."/>
            <person name="Bense V."/>
            <person name="Catcheside P."/>
            <person name="Chovatia M."/>
            <person name="Cooper J."/>
            <person name="Damon W."/>
            <person name="Desjardin D."/>
            <person name="Finy P."/>
            <person name="Geml J."/>
            <person name="Haridas S."/>
            <person name="Hughes K."/>
            <person name="Justo A."/>
            <person name="Karasinski D."/>
            <person name="Kautmanova I."/>
            <person name="Kiss B."/>
            <person name="Kocsube S."/>
            <person name="Kotiranta H."/>
            <person name="LaButti K.M."/>
            <person name="Lechner B.E."/>
            <person name="Liimatainen K."/>
            <person name="Lipzen A."/>
            <person name="Lukacs Z."/>
            <person name="Mihaltcheva S."/>
            <person name="Morgado L.N."/>
            <person name="Niskanen T."/>
            <person name="Noordeloos M.E."/>
            <person name="Ohm R.A."/>
            <person name="Ortiz-Santana B."/>
            <person name="Ovrebo C."/>
            <person name="Racz N."/>
            <person name="Riley R."/>
            <person name="Savchenko A."/>
            <person name="Shiryaev A."/>
            <person name="Soop K."/>
            <person name="Spirin V."/>
            <person name="Szebenyi C."/>
            <person name="Tomsovsky M."/>
            <person name="Tulloss R.E."/>
            <person name="Uehling J."/>
            <person name="Grigoriev I.V."/>
            <person name="Vagvolgyi C."/>
            <person name="Papp T."/>
            <person name="Martin F.M."/>
            <person name="Miettinen O."/>
            <person name="Hibbett D.S."/>
            <person name="Nagy L.G."/>
        </authorList>
    </citation>
    <scope>NUCLEOTIDE SEQUENCE [LARGE SCALE GENOMIC DNA]</scope>
    <source>
        <strain evidence="2 3">OMC1185</strain>
    </source>
</reference>
<feature type="region of interest" description="Disordered" evidence="1">
    <location>
        <begin position="358"/>
        <end position="383"/>
    </location>
</feature>
<evidence type="ECO:0008006" key="4">
    <source>
        <dbReference type="Google" id="ProtNLM"/>
    </source>
</evidence>
<dbReference type="InterPro" id="IPR019341">
    <property type="entry name" value="Alpha/Gamma-adaptin-bd_p34"/>
</dbReference>
<dbReference type="PANTHER" id="PTHR14659:SF1">
    <property type="entry name" value="ALPHA- AND GAMMA-ADAPTIN-BINDING PROTEIN P34"/>
    <property type="match status" value="1"/>
</dbReference>
<dbReference type="Gene3D" id="3.40.50.11960">
    <property type="match status" value="1"/>
</dbReference>
<keyword evidence="3" id="KW-1185">Reference proteome</keyword>
<proteinExistence type="predicted"/>
<dbReference type="PANTHER" id="PTHR14659">
    <property type="entry name" value="ALPHA- AND GAMMA-ADAPTIN-BINDING PROTEIN P34"/>
    <property type="match status" value="1"/>
</dbReference>